<dbReference type="InterPro" id="IPR002110">
    <property type="entry name" value="Ankyrin_rpt"/>
</dbReference>
<evidence type="ECO:0000313" key="8">
    <source>
        <dbReference type="Proteomes" id="UP001152797"/>
    </source>
</evidence>
<dbReference type="SUPFAM" id="SSF51445">
    <property type="entry name" value="(Trans)glycosidases"/>
    <property type="match status" value="1"/>
</dbReference>
<dbReference type="InterPro" id="IPR036770">
    <property type="entry name" value="Ankyrin_rpt-contain_sf"/>
</dbReference>
<proteinExistence type="predicted"/>
<dbReference type="Pfam" id="PF12796">
    <property type="entry name" value="Ank_2"/>
    <property type="match status" value="1"/>
</dbReference>
<dbReference type="InterPro" id="IPR011990">
    <property type="entry name" value="TPR-like_helical_dom_sf"/>
</dbReference>
<keyword evidence="2" id="KW-0677">Repeat</keyword>
<evidence type="ECO:0000256" key="3">
    <source>
        <dbReference type="ARBA" id="ARBA00023043"/>
    </source>
</evidence>
<dbReference type="EMBL" id="CAMXCT010005401">
    <property type="protein sequence ID" value="CAI4012265.1"/>
    <property type="molecule type" value="Genomic_DNA"/>
</dbReference>
<dbReference type="Gene3D" id="1.20.58.320">
    <property type="entry name" value="TPR-like"/>
    <property type="match status" value="1"/>
</dbReference>
<keyword evidence="3 4" id="KW-0040">ANK repeat</keyword>
<feature type="domain" description="X8" evidence="5">
    <location>
        <begin position="788"/>
        <end position="874"/>
    </location>
</feature>
<dbReference type="SUPFAM" id="SSF48403">
    <property type="entry name" value="Ankyrin repeat"/>
    <property type="match status" value="1"/>
</dbReference>
<gene>
    <name evidence="6" type="ORF">C1SCF055_LOCUS37343</name>
</gene>
<dbReference type="InterPro" id="IPR010323">
    <property type="entry name" value="DUF924"/>
</dbReference>
<evidence type="ECO:0000313" key="6">
    <source>
        <dbReference type="EMBL" id="CAI4012265.1"/>
    </source>
</evidence>
<evidence type="ECO:0000313" key="7">
    <source>
        <dbReference type="EMBL" id="CAL4799577.1"/>
    </source>
</evidence>
<dbReference type="PANTHER" id="PTHR24171:SF9">
    <property type="entry name" value="ANKYRIN REPEAT DOMAIN-CONTAINING PROTEIN 39"/>
    <property type="match status" value="1"/>
</dbReference>
<dbReference type="SUPFAM" id="SSF48452">
    <property type="entry name" value="TPR-like"/>
    <property type="match status" value="1"/>
</dbReference>
<dbReference type="Pfam" id="PF06041">
    <property type="entry name" value="DUF924"/>
    <property type="match status" value="1"/>
</dbReference>
<reference evidence="7 8" key="2">
    <citation type="submission" date="2024-05" db="EMBL/GenBank/DDBJ databases">
        <authorList>
            <person name="Chen Y."/>
            <person name="Shah S."/>
            <person name="Dougan E. K."/>
            <person name="Thang M."/>
            <person name="Chan C."/>
        </authorList>
    </citation>
    <scope>NUCLEOTIDE SEQUENCE [LARGE SCALE GENOMIC DNA]</scope>
</reference>
<dbReference type="PROSITE" id="PS50088">
    <property type="entry name" value="ANK_REPEAT"/>
    <property type="match status" value="1"/>
</dbReference>
<evidence type="ECO:0000256" key="2">
    <source>
        <dbReference type="ARBA" id="ARBA00022737"/>
    </source>
</evidence>
<dbReference type="Gene3D" id="3.20.20.80">
    <property type="entry name" value="Glycosidases"/>
    <property type="match status" value="1"/>
</dbReference>
<dbReference type="EMBL" id="CAMXCT020005401">
    <property type="protein sequence ID" value="CAL1165640.1"/>
    <property type="molecule type" value="Genomic_DNA"/>
</dbReference>
<dbReference type="Proteomes" id="UP001152797">
    <property type="component" value="Unassembled WGS sequence"/>
</dbReference>
<dbReference type="InterPro" id="IPR017853">
    <property type="entry name" value="GH"/>
</dbReference>
<evidence type="ECO:0000256" key="1">
    <source>
        <dbReference type="ARBA" id="ARBA00022729"/>
    </source>
</evidence>
<keyword evidence="1" id="KW-0732">Signal</keyword>
<evidence type="ECO:0000256" key="4">
    <source>
        <dbReference type="PROSITE-ProRule" id="PRU00023"/>
    </source>
</evidence>
<organism evidence="6">
    <name type="scientific">Cladocopium goreaui</name>
    <dbReference type="NCBI Taxonomy" id="2562237"/>
    <lineage>
        <taxon>Eukaryota</taxon>
        <taxon>Sar</taxon>
        <taxon>Alveolata</taxon>
        <taxon>Dinophyceae</taxon>
        <taxon>Suessiales</taxon>
        <taxon>Symbiodiniaceae</taxon>
        <taxon>Cladocopium</taxon>
    </lineage>
</organism>
<dbReference type="SMART" id="SM00248">
    <property type="entry name" value="ANK"/>
    <property type="match status" value="3"/>
</dbReference>
<dbReference type="EMBL" id="CAMXCT030005401">
    <property type="protein sequence ID" value="CAL4799577.1"/>
    <property type="molecule type" value="Genomic_DNA"/>
</dbReference>
<dbReference type="PANTHER" id="PTHR24171">
    <property type="entry name" value="ANKYRIN REPEAT DOMAIN-CONTAINING PROTEIN 39-RELATED"/>
    <property type="match status" value="1"/>
</dbReference>
<evidence type="ECO:0000259" key="5">
    <source>
        <dbReference type="SMART" id="SM00768"/>
    </source>
</evidence>
<dbReference type="OrthoDB" id="414698at2759"/>
<keyword evidence="8" id="KW-1185">Reference proteome</keyword>
<name>A0A9P1GG52_9DINO</name>
<protein>
    <submittedName>
        <fullName evidence="7">Poly [ADP-ribose] polymerase tankyrase (DTNKS) (Poly [ADP-ribose] polymerase) (Protein poly-ADP-ribosyltransferase tankyrase)</fullName>
    </submittedName>
</protein>
<sequence length="1302" mass="145032">MALRCIKPLPRSEWASWGRICSRPSKPTSRLGSVRSQFWHTLAGVAGAVGVCSRRGRRCPVSPVSGKAAPGFRELLTFWFGPEIFTERQRLNDIDYLRGRSKMWYMSGTKYDQTAKEFLPLLQMYDPSDFSPEALQVDESVEQNLAKVVLFDQIPRNAYRGTAEAFRFDEAACVVSDALLQSSFASTCSAAELLCAVQPLAHAEGPGDSRIQLGIRILQENMGRYPEEASKMIFQAILSHYAHGAVLRRFGRYPHRNVQLGRESTPEELSWLNAADCPGWARSQMKPEKANNPDGSLHSKSFAHTDKGMYFMGMTLMNYKAVQRPRAKVLAVSYGPVPLKEPGAGAGLLAQDDWMVEAAKPMWGLRGRDDLGIVRQLGANTVRLYGNNPNESHTSFLDEAHEKGLKVVPGMSDFPYTQMLPGSCIETDFDCFNQSRDSYTLNLQTGFLTEFQEYHPALSYFILINEPDLKMPSTTTTEQGQPQRMAKAIVSAFDGLLEAEKLANVTGDLINITATFSYAICLVCDEFSNLPALGQMATLVDAMLNPESFGYEPKNNITEAFLNRWVHSFNTNNPARDLKSQFFDHYPDSFGYTPVFVAEYHSVILQYLDITLEDDLAHIMELEKNSEVFFGISFFQYQVAYWKGGSEMDFGLFGLGNYLIAEMLYYGETFKIWCLEPQVSHSTPGSSLPQVLTGAFAGPGIDYEYLCQPNPHVVSLSQDGFGAIASQGPERLAIFIKRVVEHLGAEVVDQSGLKSFAAQFLTDSGKTWGDLVTAISFKPFWTSFSSDAACVADRTADAQQVGAAISWLCGQELPSGLTCNVPKSCTEDAFTTADWLFSRWYKKQVDRDPLQDCNFGGAAIFASPAVRSFSACVVRTHPQKLRWSQGCAVLRLKVFLPEIRGAQDLEAAWIFFSGRCHGSKAAPIGVGRLDVFGRHLRQSPASGEELSLVKAAKAQDVAKCEEALAKGADVHARDQFGYTALHWAANHGLLELCKLLREKGAEIDPRSNWDETPLIMAARSQKSLPTCDFLVSEGADMQAKTNYSKGARTFGQKSSEGGAGLGEQVHLHCDKKSRSAEWKKGCNHAMRLEMEHSVHFFGDNKILSFALLILWVQTAWVGDRELEEWPGTVGNTDPIVEGTFDRKVDPHGENYSWFLVPDEDILEMTLDKDSSEVYQTYSYGTLLWPRLFNDDIPLGEGLFEADLTDLSGTLCERSSELMAFVVLRASTELIFAKNRIQCEGRKKINGWSVTIFGYFCVQHLSRTPLHQLEMAAVQGCFFFQGLSTCWRSSRQIRLWRPDGASF</sequence>
<dbReference type="PROSITE" id="PS50297">
    <property type="entry name" value="ANK_REP_REGION"/>
    <property type="match status" value="1"/>
</dbReference>
<feature type="repeat" description="ANK" evidence="4">
    <location>
        <begin position="976"/>
        <end position="1008"/>
    </location>
</feature>
<dbReference type="Gene3D" id="1.25.40.20">
    <property type="entry name" value="Ankyrin repeat-containing domain"/>
    <property type="match status" value="1"/>
</dbReference>
<dbReference type="SMART" id="SM00768">
    <property type="entry name" value="X8"/>
    <property type="match status" value="1"/>
</dbReference>
<dbReference type="InterPro" id="IPR012946">
    <property type="entry name" value="X8"/>
</dbReference>
<comment type="caution">
    <text evidence="6">The sequence shown here is derived from an EMBL/GenBank/DDBJ whole genome shotgun (WGS) entry which is preliminary data.</text>
</comment>
<reference evidence="6" key="1">
    <citation type="submission" date="2022-10" db="EMBL/GenBank/DDBJ databases">
        <authorList>
            <person name="Chen Y."/>
            <person name="Dougan E. K."/>
            <person name="Chan C."/>
            <person name="Rhodes N."/>
            <person name="Thang M."/>
        </authorList>
    </citation>
    <scope>NUCLEOTIDE SEQUENCE</scope>
</reference>
<accession>A0A9P1GG52</accession>
<dbReference type="Gene3D" id="1.25.40.10">
    <property type="entry name" value="Tetratricopeptide repeat domain"/>
    <property type="match status" value="1"/>
</dbReference>